<keyword evidence="4" id="KW-1003">Cell membrane</keyword>
<dbReference type="CDD" id="cd03225">
    <property type="entry name" value="ABC_cobalt_CbiO_domain1"/>
    <property type="match status" value="1"/>
</dbReference>
<dbReference type="Pfam" id="PF00005">
    <property type="entry name" value="ABC_tran"/>
    <property type="match status" value="2"/>
</dbReference>
<keyword evidence="13" id="KW-1185">Reference proteome</keyword>
<evidence type="ECO:0000256" key="9">
    <source>
        <dbReference type="ARBA" id="ARBA00023136"/>
    </source>
</evidence>
<dbReference type="PANTHER" id="PTHR43553:SF23">
    <property type="entry name" value="ABC TRANSPORTER ATP-BINDING COMPONENT"/>
    <property type="match status" value="1"/>
</dbReference>
<evidence type="ECO:0000256" key="4">
    <source>
        <dbReference type="ARBA" id="ARBA00022475"/>
    </source>
</evidence>
<protein>
    <submittedName>
        <fullName evidence="12">ABC transporter ATP-binding protein</fullName>
    </submittedName>
</protein>
<reference evidence="12 13" key="1">
    <citation type="submission" date="2019-09" db="EMBL/GenBank/DDBJ databases">
        <title>Phylogenetic characterization of a novel taxon of the genus Bifidobacterium: Bifidobacterium choloepi sp. nov.</title>
        <authorList>
            <person name="Modesto M."/>
            <person name="Satti M."/>
        </authorList>
    </citation>
    <scope>NUCLEOTIDE SEQUENCE [LARGE SCALE GENOMIC DNA]</scope>
    <source>
        <strain evidence="12 13">BRDM6</strain>
    </source>
</reference>
<organism evidence="12 13">
    <name type="scientific">Bifidobacterium choloepi</name>
    <dbReference type="NCBI Taxonomy" id="2614131"/>
    <lineage>
        <taxon>Bacteria</taxon>
        <taxon>Bacillati</taxon>
        <taxon>Actinomycetota</taxon>
        <taxon>Actinomycetes</taxon>
        <taxon>Bifidobacteriales</taxon>
        <taxon>Bifidobacteriaceae</taxon>
        <taxon>Bifidobacterium</taxon>
    </lineage>
</organism>
<dbReference type="GO" id="GO:0043190">
    <property type="term" value="C:ATP-binding cassette (ABC) transporter complex"/>
    <property type="evidence" value="ECO:0007669"/>
    <property type="project" value="TreeGrafter"/>
</dbReference>
<accession>A0A6I5MZB5</accession>
<dbReference type="GO" id="GO:0005524">
    <property type="term" value="F:ATP binding"/>
    <property type="evidence" value="ECO:0007669"/>
    <property type="project" value="UniProtKB-KW"/>
</dbReference>
<evidence type="ECO:0000256" key="5">
    <source>
        <dbReference type="ARBA" id="ARBA00022737"/>
    </source>
</evidence>
<dbReference type="SMART" id="SM00382">
    <property type="entry name" value="AAA"/>
    <property type="match status" value="2"/>
</dbReference>
<evidence type="ECO:0000313" key="13">
    <source>
        <dbReference type="Proteomes" id="UP000469292"/>
    </source>
</evidence>
<evidence type="ECO:0000313" key="12">
    <source>
        <dbReference type="EMBL" id="NEG69556.1"/>
    </source>
</evidence>
<proteinExistence type="inferred from homology"/>
<comment type="similarity">
    <text evidence="2">Belongs to the ABC transporter superfamily.</text>
</comment>
<dbReference type="Gene3D" id="3.40.50.300">
    <property type="entry name" value="P-loop containing nucleotide triphosphate hydrolases"/>
    <property type="match status" value="2"/>
</dbReference>
<dbReference type="InterPro" id="IPR003439">
    <property type="entry name" value="ABC_transporter-like_ATP-bd"/>
</dbReference>
<feature type="domain" description="ABC transporter" evidence="11">
    <location>
        <begin position="264"/>
        <end position="501"/>
    </location>
</feature>
<dbReference type="Proteomes" id="UP000469292">
    <property type="component" value="Unassembled WGS sequence"/>
</dbReference>
<keyword evidence="6" id="KW-0547">Nucleotide-binding</keyword>
<comment type="caution">
    <text evidence="12">The sequence shown here is derived from an EMBL/GenBank/DDBJ whole genome shotgun (WGS) entry which is preliminary data.</text>
</comment>
<keyword evidence="9" id="KW-0472">Membrane</keyword>
<evidence type="ECO:0000256" key="1">
    <source>
        <dbReference type="ARBA" id="ARBA00004202"/>
    </source>
</evidence>
<dbReference type="RefSeq" id="WP_163227107.1">
    <property type="nucleotide sequence ID" value="NZ_VYSG01000001.1"/>
</dbReference>
<dbReference type="InterPro" id="IPR027417">
    <property type="entry name" value="P-loop_NTPase"/>
</dbReference>
<comment type="function">
    <text evidence="10">Probably part of an ABC transporter complex. Responsible for energy coupling to the transport system.</text>
</comment>
<dbReference type="PANTHER" id="PTHR43553">
    <property type="entry name" value="HEAVY METAL TRANSPORTER"/>
    <property type="match status" value="1"/>
</dbReference>
<keyword evidence="5" id="KW-0677">Repeat</keyword>
<dbReference type="SUPFAM" id="SSF52540">
    <property type="entry name" value="P-loop containing nucleoside triphosphate hydrolases"/>
    <property type="match status" value="2"/>
</dbReference>
<dbReference type="PROSITE" id="PS00211">
    <property type="entry name" value="ABC_TRANSPORTER_1"/>
    <property type="match status" value="1"/>
</dbReference>
<name>A0A6I5MZB5_9BIFI</name>
<evidence type="ECO:0000259" key="11">
    <source>
        <dbReference type="PROSITE" id="PS50893"/>
    </source>
</evidence>
<dbReference type="InterPro" id="IPR003593">
    <property type="entry name" value="AAA+_ATPase"/>
</dbReference>
<dbReference type="InterPro" id="IPR017871">
    <property type="entry name" value="ABC_transporter-like_CS"/>
</dbReference>
<dbReference type="PRINTS" id="PR00364">
    <property type="entry name" value="DISEASERSIST"/>
</dbReference>
<dbReference type="PROSITE" id="PS50893">
    <property type="entry name" value="ABC_TRANSPORTER_2"/>
    <property type="match status" value="2"/>
</dbReference>
<dbReference type="InterPro" id="IPR015856">
    <property type="entry name" value="ABC_transpr_CbiO/EcfA_su"/>
</dbReference>
<keyword evidence="3" id="KW-0813">Transport</keyword>
<dbReference type="GO" id="GO:0042626">
    <property type="term" value="F:ATPase-coupled transmembrane transporter activity"/>
    <property type="evidence" value="ECO:0007669"/>
    <property type="project" value="TreeGrafter"/>
</dbReference>
<evidence type="ECO:0000256" key="6">
    <source>
        <dbReference type="ARBA" id="ARBA00022741"/>
    </source>
</evidence>
<evidence type="ECO:0000256" key="7">
    <source>
        <dbReference type="ARBA" id="ARBA00022840"/>
    </source>
</evidence>
<evidence type="ECO:0000256" key="8">
    <source>
        <dbReference type="ARBA" id="ARBA00022967"/>
    </source>
</evidence>
<feature type="domain" description="ABC transporter" evidence="11">
    <location>
        <begin position="2"/>
        <end position="241"/>
    </location>
</feature>
<dbReference type="GO" id="GO:0016887">
    <property type="term" value="F:ATP hydrolysis activity"/>
    <property type="evidence" value="ECO:0007669"/>
    <property type="project" value="InterPro"/>
</dbReference>
<dbReference type="InterPro" id="IPR050095">
    <property type="entry name" value="ECF_ABC_transporter_ATP-bd"/>
</dbReference>
<evidence type="ECO:0000256" key="3">
    <source>
        <dbReference type="ARBA" id="ARBA00022448"/>
    </source>
</evidence>
<gene>
    <name evidence="12" type="ORF">F6S87_02755</name>
</gene>
<sequence>MIRMDNVSFTYAGVDRPSVTGIDLEIPSGQTVLLCGRSGCGKTTVTRLVNGLAPHFHDGELSGSVSVAGIDVAATPLYGLAGTVGSVFQNPRSQFFNVDTTSELAFGPENLGRSRTDIEAAVGSVADELDLHRLLGRSIFQLSGGEKQRIACGSVAALRPPVIVLDEPTSNLDFAGIALLRRCLEHWKAAGRTVVVAEHRLHFLTGLADRAIVLENGRIADDIAGDDFFSRPPAWFRARGLRQPSLAKLDWHDSSATVPVQESLGLSGLRYRYRGSKQLALDVDGRGLPGGVICVIGENGAGKTTLARTLCGLDRRGHGTVEFRGRQLTRRRRLRETALVMQDVDRQLFTESVLDEVVLSMTDGSSKYLDGAAAGDVEGRALGLLATLDLADCRDRHPLSLSGGQKQRLAIASALAAGRQLVVFDEPTSGLDYDHMKTMAAEIRRLHDDHGVTSVVVTHDPEFIAACGTYVLHVDGGRIVDDYPMDDDGRRRLTAHFAAAS</sequence>
<dbReference type="EMBL" id="VYSG01000001">
    <property type="protein sequence ID" value="NEG69556.1"/>
    <property type="molecule type" value="Genomic_DNA"/>
</dbReference>
<keyword evidence="8" id="KW-1278">Translocase</keyword>
<dbReference type="AlphaFoldDB" id="A0A6I5MZB5"/>
<evidence type="ECO:0000256" key="10">
    <source>
        <dbReference type="ARBA" id="ARBA00025157"/>
    </source>
</evidence>
<keyword evidence="7 12" id="KW-0067">ATP-binding</keyword>
<evidence type="ECO:0000256" key="2">
    <source>
        <dbReference type="ARBA" id="ARBA00005417"/>
    </source>
</evidence>
<comment type="subcellular location">
    <subcellularLocation>
        <location evidence="1">Cell membrane</location>
        <topology evidence="1">Peripheral membrane protein</topology>
    </subcellularLocation>
</comment>